<evidence type="ECO:0008006" key="3">
    <source>
        <dbReference type="Google" id="ProtNLM"/>
    </source>
</evidence>
<dbReference type="EMBL" id="MLAK01000926">
    <property type="protein sequence ID" value="OHT01141.1"/>
    <property type="molecule type" value="Genomic_DNA"/>
</dbReference>
<reference evidence="1" key="1">
    <citation type="submission" date="2016-10" db="EMBL/GenBank/DDBJ databases">
        <authorList>
            <person name="Benchimol M."/>
            <person name="Almeida L.G."/>
            <person name="Vasconcelos A.T."/>
            <person name="Perreira-Neves A."/>
            <person name="Rosa I.A."/>
            <person name="Tasca T."/>
            <person name="Bogo M.R."/>
            <person name="de Souza W."/>
        </authorList>
    </citation>
    <scope>NUCLEOTIDE SEQUENCE [LARGE SCALE GENOMIC DNA]</scope>
    <source>
        <strain evidence="1">K</strain>
    </source>
</reference>
<sequence>MTCRNPDLRISIDEIISHPFMAKVYKVTDYSYQPGNLNDISNQHLQPLLLNLHHEMEDEITSQCEIKSLFEINNAYMPKSDLEISKLQLQSPFCQRRSFDLKRKSINKSQTTPNFVYLKGIIVRNTTTANLYFYIISLNSQTKLRFYSRFYMNKSNSFCLTNHQQPKP</sequence>
<protein>
    <recommendedName>
        <fullName evidence="3">Protein kinase domain-containing protein</fullName>
    </recommendedName>
</protein>
<evidence type="ECO:0000313" key="2">
    <source>
        <dbReference type="Proteomes" id="UP000179807"/>
    </source>
</evidence>
<dbReference type="RefSeq" id="XP_068354277.1">
    <property type="nucleotide sequence ID" value="XM_068490286.1"/>
</dbReference>
<dbReference type="AlphaFoldDB" id="A0A1J4JV55"/>
<name>A0A1J4JV55_9EUKA</name>
<dbReference type="VEuPathDB" id="TrichDB:TRFO_01744"/>
<dbReference type="GeneID" id="94824990"/>
<evidence type="ECO:0000313" key="1">
    <source>
        <dbReference type="EMBL" id="OHT01141.1"/>
    </source>
</evidence>
<gene>
    <name evidence="1" type="ORF">TRFO_01744</name>
</gene>
<accession>A0A1J4JV55</accession>
<dbReference type="Proteomes" id="UP000179807">
    <property type="component" value="Unassembled WGS sequence"/>
</dbReference>
<keyword evidence="2" id="KW-1185">Reference proteome</keyword>
<proteinExistence type="predicted"/>
<organism evidence="1 2">
    <name type="scientific">Tritrichomonas foetus</name>
    <dbReference type="NCBI Taxonomy" id="1144522"/>
    <lineage>
        <taxon>Eukaryota</taxon>
        <taxon>Metamonada</taxon>
        <taxon>Parabasalia</taxon>
        <taxon>Tritrichomonadida</taxon>
        <taxon>Tritrichomonadidae</taxon>
        <taxon>Tritrichomonas</taxon>
    </lineage>
</organism>
<comment type="caution">
    <text evidence="1">The sequence shown here is derived from an EMBL/GenBank/DDBJ whole genome shotgun (WGS) entry which is preliminary data.</text>
</comment>